<dbReference type="EMBL" id="LT629695">
    <property type="protein sequence ID" value="SDH74041.1"/>
    <property type="molecule type" value="Genomic_DNA"/>
</dbReference>
<evidence type="ECO:0000313" key="9">
    <source>
        <dbReference type="Proteomes" id="UP000198822"/>
    </source>
</evidence>
<feature type="transmembrane region" description="Helical" evidence="6">
    <location>
        <begin position="451"/>
        <end position="469"/>
    </location>
</feature>
<dbReference type="AlphaFoldDB" id="A0A1G8EVV8"/>
<keyword evidence="2 6" id="KW-0812">Transmembrane</keyword>
<comment type="subcellular location">
    <subcellularLocation>
        <location evidence="1">Membrane</location>
        <topology evidence="1">Multi-pass membrane protein</topology>
    </subcellularLocation>
</comment>
<dbReference type="Pfam" id="PF00324">
    <property type="entry name" value="AA_permease"/>
    <property type="match status" value="1"/>
</dbReference>
<organism evidence="8 9">
    <name type="scientific">Agrococcus jejuensis</name>
    <dbReference type="NCBI Taxonomy" id="399736"/>
    <lineage>
        <taxon>Bacteria</taxon>
        <taxon>Bacillati</taxon>
        <taxon>Actinomycetota</taxon>
        <taxon>Actinomycetes</taxon>
        <taxon>Micrococcales</taxon>
        <taxon>Microbacteriaceae</taxon>
        <taxon>Agrococcus</taxon>
    </lineage>
</organism>
<evidence type="ECO:0000256" key="6">
    <source>
        <dbReference type="SAM" id="Phobius"/>
    </source>
</evidence>
<accession>A0A1G8EVV8</accession>
<feature type="transmembrane region" description="Helical" evidence="6">
    <location>
        <begin position="260"/>
        <end position="285"/>
    </location>
</feature>
<dbReference type="GO" id="GO:0055085">
    <property type="term" value="P:transmembrane transport"/>
    <property type="evidence" value="ECO:0007669"/>
    <property type="project" value="InterPro"/>
</dbReference>
<name>A0A1G8EVV8_9MICO</name>
<evidence type="ECO:0000256" key="1">
    <source>
        <dbReference type="ARBA" id="ARBA00004141"/>
    </source>
</evidence>
<dbReference type="PANTHER" id="PTHR42770">
    <property type="entry name" value="AMINO ACID TRANSPORTER-RELATED"/>
    <property type="match status" value="1"/>
</dbReference>
<feature type="transmembrane region" description="Helical" evidence="6">
    <location>
        <begin position="216"/>
        <end position="239"/>
    </location>
</feature>
<feature type="transmembrane region" description="Helical" evidence="6">
    <location>
        <begin position="56"/>
        <end position="76"/>
    </location>
</feature>
<dbReference type="InterPro" id="IPR004841">
    <property type="entry name" value="AA-permease/SLC12A_dom"/>
</dbReference>
<feature type="transmembrane region" description="Helical" evidence="6">
    <location>
        <begin position="29"/>
        <end position="50"/>
    </location>
</feature>
<evidence type="ECO:0000256" key="2">
    <source>
        <dbReference type="ARBA" id="ARBA00022692"/>
    </source>
</evidence>
<feature type="compositionally biased region" description="Low complexity" evidence="5">
    <location>
        <begin position="612"/>
        <end position="621"/>
    </location>
</feature>
<dbReference type="InterPro" id="IPR050367">
    <property type="entry name" value="APC_superfamily"/>
</dbReference>
<proteinExistence type="predicted"/>
<dbReference type="Proteomes" id="UP000198822">
    <property type="component" value="Chromosome I"/>
</dbReference>
<protein>
    <submittedName>
        <fullName evidence="8">Amino acid transporter</fullName>
    </submittedName>
</protein>
<evidence type="ECO:0000256" key="5">
    <source>
        <dbReference type="SAM" id="MobiDB-lite"/>
    </source>
</evidence>
<feature type="region of interest" description="Disordered" evidence="5">
    <location>
        <begin position="511"/>
        <end position="627"/>
    </location>
</feature>
<feature type="domain" description="Amino acid permease/ SLC12A" evidence="7">
    <location>
        <begin position="45"/>
        <end position="467"/>
    </location>
</feature>
<reference evidence="9" key="1">
    <citation type="submission" date="2016-10" db="EMBL/GenBank/DDBJ databases">
        <authorList>
            <person name="Varghese N."/>
            <person name="Submissions S."/>
        </authorList>
    </citation>
    <scope>NUCLEOTIDE SEQUENCE [LARGE SCALE GENOMIC DNA]</scope>
    <source>
        <strain evidence="9">DSM 22002</strain>
    </source>
</reference>
<feature type="transmembrane region" description="Helical" evidence="6">
    <location>
        <begin position="428"/>
        <end position="445"/>
    </location>
</feature>
<sequence length="627" mass="65748">MAEQRKVGGVTYARAADGYFEKRRLKRSAGVWGLWGLAVAAVISGDFSGWNFGIDFAGFGGMLIAFAVLVVMYYGLTFSIGEMAAAMPHTGGAYSFARSAMGPWGGLATGLAETIEYVATTAVVVYFSALYADGITSALLGFSLPGPVCWAILYAVFIALNAAGANISFGFAIVVSIISIGIIVAFGVMALVSGAFSWDALWDMAPNPDALGASAFLPEGILPILFALPFAMWFFLGIEELPLAAEESHDPARDIPRAGLWARGTLIVTGLIVLFLNTGVLGAEATGVSGEPLLEGFAAIVGPEAAAVLALLALVGLFASLMGIMFAYGRNMYSLSRAGYYPRFLSVTGARQTPWVALLVGAVLGFAALVVVDATGGSASPAGAIVLNIAVWGAVVAYFLQMVAFILLRRRFPDAARPYRSPWGLPGAYSAAIIAGIVFVGVLVNPSFLPAIVAIVIIYVLVFIGFAIYGRHRLVLSPEEEYAISGGLRGVPADDGDTTPDPVVAKGWRLPGSWSRRPQPKAAAVTRPRDGPALRDHARDSAGAAVTRSRDACSLRSRAPRPADGMRGARSGVRCFAAVRAPRRRRRRAACAPGRRRHPRASGPRRGRGPRARGPGRSPSPTGGGAG</sequence>
<evidence type="ECO:0000259" key="7">
    <source>
        <dbReference type="Pfam" id="PF00324"/>
    </source>
</evidence>
<feature type="compositionally biased region" description="Basic residues" evidence="5">
    <location>
        <begin position="581"/>
        <end position="611"/>
    </location>
</feature>
<keyword evidence="3 6" id="KW-1133">Transmembrane helix</keyword>
<dbReference type="PANTHER" id="PTHR42770:SF7">
    <property type="entry name" value="MEMBRANE PROTEIN"/>
    <property type="match status" value="1"/>
</dbReference>
<feature type="transmembrane region" description="Helical" evidence="6">
    <location>
        <begin position="167"/>
        <end position="196"/>
    </location>
</feature>
<evidence type="ECO:0000256" key="3">
    <source>
        <dbReference type="ARBA" id="ARBA00022989"/>
    </source>
</evidence>
<keyword evidence="4 6" id="KW-0472">Membrane</keyword>
<evidence type="ECO:0000313" key="8">
    <source>
        <dbReference type="EMBL" id="SDH74041.1"/>
    </source>
</evidence>
<dbReference type="GO" id="GO:0016020">
    <property type="term" value="C:membrane"/>
    <property type="evidence" value="ECO:0007669"/>
    <property type="project" value="UniProtKB-SubCell"/>
</dbReference>
<evidence type="ECO:0000256" key="4">
    <source>
        <dbReference type="ARBA" id="ARBA00023136"/>
    </source>
</evidence>
<feature type="transmembrane region" description="Helical" evidence="6">
    <location>
        <begin position="305"/>
        <end position="328"/>
    </location>
</feature>
<feature type="compositionally biased region" description="Basic and acidic residues" evidence="5">
    <location>
        <begin position="527"/>
        <end position="540"/>
    </location>
</feature>
<dbReference type="STRING" id="399736.SAMN04489720_2212"/>
<feature type="transmembrane region" description="Helical" evidence="6">
    <location>
        <begin position="384"/>
        <end position="408"/>
    </location>
</feature>
<dbReference type="Gene3D" id="1.20.1740.10">
    <property type="entry name" value="Amino acid/polyamine transporter I"/>
    <property type="match status" value="1"/>
</dbReference>
<gene>
    <name evidence="8" type="ORF">SAMN04489720_2212</name>
</gene>
<feature type="transmembrane region" description="Helical" evidence="6">
    <location>
        <begin position="353"/>
        <end position="372"/>
    </location>
</feature>
<keyword evidence="9" id="KW-1185">Reference proteome</keyword>
<feature type="transmembrane region" description="Helical" evidence="6">
    <location>
        <begin position="138"/>
        <end position="160"/>
    </location>
</feature>